<dbReference type="Pfam" id="PF06916">
    <property type="entry name" value="FAM210A-B_dom"/>
    <property type="match status" value="1"/>
</dbReference>
<dbReference type="InterPro" id="IPR016035">
    <property type="entry name" value="Acyl_Trfase/lysoPLipase"/>
</dbReference>
<dbReference type="Gene3D" id="3.40.366.10">
    <property type="entry name" value="Malonyl-Coenzyme A Acyl Carrier Protein, domain 2"/>
    <property type="match status" value="1"/>
</dbReference>
<feature type="region of interest" description="Disordered" evidence="5">
    <location>
        <begin position="492"/>
        <end position="512"/>
    </location>
</feature>
<feature type="domain" description="Malonyl-CoA:ACP transacylase (MAT)" evidence="6">
    <location>
        <begin position="44"/>
        <end position="398"/>
    </location>
</feature>
<dbReference type="Pfam" id="PF00698">
    <property type="entry name" value="Acyl_transf_1"/>
    <property type="match status" value="1"/>
</dbReference>
<keyword evidence="3" id="KW-0012">Acyltransferase</keyword>
<protein>
    <recommendedName>
        <fullName evidence="1">[acyl-carrier-protein] S-malonyltransferase</fullName>
        <ecNumber evidence="1">2.3.1.39</ecNumber>
    </recommendedName>
</protein>
<evidence type="ECO:0000313" key="8">
    <source>
        <dbReference type="Proteomes" id="UP000002624"/>
    </source>
</evidence>
<dbReference type="Gene3D" id="3.30.70.250">
    <property type="entry name" value="Malonyl-CoA ACP transacylase, ACP-binding"/>
    <property type="match status" value="1"/>
</dbReference>
<keyword evidence="2" id="KW-0808">Transferase</keyword>
<evidence type="ECO:0000256" key="3">
    <source>
        <dbReference type="ARBA" id="ARBA00023315"/>
    </source>
</evidence>
<dbReference type="STRING" id="544712.C6H7R9"/>
<dbReference type="eggNOG" id="KOG2926">
    <property type="taxonomic scope" value="Eukaryota"/>
</dbReference>
<dbReference type="SMART" id="SM00827">
    <property type="entry name" value="PKS_AT"/>
    <property type="match status" value="1"/>
</dbReference>
<name>C6H7R9_AJECH</name>
<reference evidence="8" key="1">
    <citation type="submission" date="2009-05" db="EMBL/GenBank/DDBJ databases">
        <title>The genome sequence of Ajellomyces capsulatus strain H143.</title>
        <authorList>
            <person name="Champion M."/>
            <person name="Cuomo C.A."/>
            <person name="Ma L.-J."/>
            <person name="Henn M.R."/>
            <person name="Sil A."/>
            <person name="Goldman B."/>
            <person name="Young S.K."/>
            <person name="Kodira C.D."/>
            <person name="Zeng Q."/>
            <person name="Koehrsen M."/>
            <person name="Alvarado L."/>
            <person name="Berlin A.M."/>
            <person name="Borenstein D."/>
            <person name="Chen Z."/>
            <person name="Engels R."/>
            <person name="Freedman E."/>
            <person name="Gellesch M."/>
            <person name="Goldberg J."/>
            <person name="Griggs A."/>
            <person name="Gujja S."/>
            <person name="Heiman D.I."/>
            <person name="Hepburn T.A."/>
            <person name="Howarth C."/>
            <person name="Jen D."/>
            <person name="Larson L."/>
            <person name="Lewis B."/>
            <person name="Mehta T."/>
            <person name="Park D."/>
            <person name="Pearson M."/>
            <person name="Roberts A."/>
            <person name="Saif S."/>
            <person name="Shea T.D."/>
            <person name="Shenoy N."/>
            <person name="Sisk P."/>
            <person name="Stolte C."/>
            <person name="Sykes S."/>
            <person name="Walk T."/>
            <person name="White J."/>
            <person name="Yandava C."/>
            <person name="Klein B."/>
            <person name="McEwen J.G."/>
            <person name="Puccia R."/>
            <person name="Goldman G.H."/>
            <person name="Felipe M.S."/>
            <person name="Nino-Vega G."/>
            <person name="San-Blas G."/>
            <person name="Taylor J.W."/>
            <person name="Mendoza L."/>
            <person name="Galagan J.E."/>
            <person name="Nusbaum C."/>
            <person name="Birren B.W."/>
        </authorList>
    </citation>
    <scope>NUCLEOTIDE SEQUENCE [LARGE SCALE GENOMIC DNA]</scope>
    <source>
        <strain evidence="8">H143</strain>
    </source>
</reference>
<dbReference type="InterPro" id="IPR001227">
    <property type="entry name" value="Ac_transferase_dom_sf"/>
</dbReference>
<evidence type="ECO:0000256" key="5">
    <source>
        <dbReference type="SAM" id="MobiDB-lite"/>
    </source>
</evidence>
<dbReference type="InterPro" id="IPR050858">
    <property type="entry name" value="Mal-CoA-ACP_Trans/PKS_FabD"/>
</dbReference>
<evidence type="ECO:0000259" key="6">
    <source>
        <dbReference type="SMART" id="SM00827"/>
    </source>
</evidence>
<comment type="catalytic activity">
    <reaction evidence="4">
        <text>holo-[ACP] + malonyl-CoA = malonyl-[ACP] + CoA</text>
        <dbReference type="Rhea" id="RHEA:41792"/>
        <dbReference type="Rhea" id="RHEA-COMP:9623"/>
        <dbReference type="Rhea" id="RHEA-COMP:9685"/>
        <dbReference type="ChEBI" id="CHEBI:57287"/>
        <dbReference type="ChEBI" id="CHEBI:57384"/>
        <dbReference type="ChEBI" id="CHEBI:64479"/>
        <dbReference type="ChEBI" id="CHEBI:78449"/>
        <dbReference type="EC" id="2.3.1.39"/>
    </reaction>
</comment>
<dbReference type="EMBL" id="GG692420">
    <property type="protein sequence ID" value="EER43450.1"/>
    <property type="molecule type" value="Genomic_DNA"/>
</dbReference>
<dbReference type="InterPro" id="IPR016036">
    <property type="entry name" value="Malonyl_transacylase_ACP-bd"/>
</dbReference>
<gene>
    <name evidence="7" type="ORF">HCDG_01480</name>
</gene>
<dbReference type="EC" id="2.3.1.39" evidence="1"/>
<accession>C6H7R9</accession>
<dbReference type="GO" id="GO:0005739">
    <property type="term" value="C:mitochondrion"/>
    <property type="evidence" value="ECO:0007669"/>
    <property type="project" value="TreeGrafter"/>
</dbReference>
<organism evidence="7 8">
    <name type="scientific">Ajellomyces capsulatus (strain H143)</name>
    <name type="common">Darling's disease fungus</name>
    <name type="synonym">Histoplasma capsulatum</name>
    <dbReference type="NCBI Taxonomy" id="544712"/>
    <lineage>
        <taxon>Eukaryota</taxon>
        <taxon>Fungi</taxon>
        <taxon>Dikarya</taxon>
        <taxon>Ascomycota</taxon>
        <taxon>Pezizomycotina</taxon>
        <taxon>Eurotiomycetes</taxon>
        <taxon>Eurotiomycetidae</taxon>
        <taxon>Onygenales</taxon>
        <taxon>Ajellomycetaceae</taxon>
        <taxon>Histoplasma</taxon>
    </lineage>
</organism>
<dbReference type="AlphaFoldDB" id="C6H7R9"/>
<proteinExistence type="predicted"/>
<dbReference type="OrthoDB" id="541883at2759"/>
<dbReference type="InterPro" id="IPR009688">
    <property type="entry name" value="FAM210A/B-like_dom"/>
</dbReference>
<dbReference type="PANTHER" id="PTHR42681:SF1">
    <property type="entry name" value="MALONYL-COA-ACYL CARRIER PROTEIN TRANSACYLASE, MITOCHONDRIAL"/>
    <property type="match status" value="1"/>
</dbReference>
<dbReference type="SUPFAM" id="SSF52151">
    <property type="entry name" value="FabD/lysophospholipase-like"/>
    <property type="match status" value="1"/>
</dbReference>
<evidence type="ECO:0000256" key="1">
    <source>
        <dbReference type="ARBA" id="ARBA00013258"/>
    </source>
</evidence>
<dbReference type="GO" id="GO:0006633">
    <property type="term" value="P:fatty acid biosynthetic process"/>
    <property type="evidence" value="ECO:0007669"/>
    <property type="project" value="TreeGrafter"/>
</dbReference>
<evidence type="ECO:0000313" key="7">
    <source>
        <dbReference type="EMBL" id="EER43450.1"/>
    </source>
</evidence>
<dbReference type="HOGENOM" id="CLU_400595_0_0_1"/>
<evidence type="ECO:0000256" key="2">
    <source>
        <dbReference type="ARBA" id="ARBA00022679"/>
    </source>
</evidence>
<dbReference type="InterPro" id="IPR014043">
    <property type="entry name" value="Acyl_transferase_dom"/>
</dbReference>
<dbReference type="Proteomes" id="UP000002624">
    <property type="component" value="Unassembled WGS sequence"/>
</dbReference>
<dbReference type="VEuPathDB" id="FungiDB:HCDG_01480"/>
<dbReference type="SUPFAM" id="SSF55048">
    <property type="entry name" value="Probable ACP-binding domain of malonyl-CoA ACP transacylase"/>
    <property type="match status" value="1"/>
</dbReference>
<dbReference type="PANTHER" id="PTHR42681">
    <property type="entry name" value="MALONYL-COA-ACYL CARRIER PROTEIN TRANSACYLASE, MITOCHONDRIAL"/>
    <property type="match status" value="1"/>
</dbReference>
<evidence type="ECO:0000256" key="4">
    <source>
        <dbReference type="ARBA" id="ARBA00048462"/>
    </source>
</evidence>
<dbReference type="GO" id="GO:0004314">
    <property type="term" value="F:[acyl-carrier-protein] S-malonyltransferase activity"/>
    <property type="evidence" value="ECO:0007669"/>
    <property type="project" value="UniProtKB-EC"/>
</dbReference>
<sequence>MAYLNIHGVPVISLISTSDSQLDKAPQMPCSFAFWSAHITGRSGGHGVQRVGMTSAWLDAFPSTAKPFLEEMDSTLNVRLSTIISHGPNSNLNKTENSQPAIMATSILILRVLQEHFGFDTIARIDVTLGHSLGEYAALVAGGYLGFGPALKMVRRRAEIMAQCTADAGKLTGETYGMVALVCEPDRLADLITTIQEFLDHSSQRSTDDISDELSPIQQVSIANINSKNQIVLSGSIERIKYLLIQLRQFSGHDPRAVRLRSESPFHSPVMKPAADYMRKALEHVEIQFSDSIPCISNVSAVPFRSKDNLKDLLSRQCVETVRWWDSIRYLDQERGVKRWIGIGPGKVGRNLVGKEVGKSSARGGGVWAICDPREIEQTLTDLIKRKLKTQAHSSLPHIPNTSFSASPPYKFVPVKPCRNMPPPSRLILQGGVKRLSNLSSAFQALVPRTASKPPLFLPLAKPPHARPFHLSANFPDAQPNASNLLNNVTRSRIQSRPARRPNSRSLSSSSSSKLSFSQRMKKLSREYGWSALGVYLALSALDFPFCFVAVRLLGVEQIGHYEHIIVEWFKRTVGSALSSFGKPEATGFPAAGKEDGGNAGGDIAIASAGGSGADKDGESHDHGVLEAEERNAGSEASLWTQLALAYAIHKSFIFIRVPLTAAVTPKVVKTLRRWGWDIGKRKPKST</sequence>